<organism evidence="1 2">
    <name type="scientific">Marine Group I thaumarchaeote SCGC RSA3</name>
    <dbReference type="NCBI Taxonomy" id="1503183"/>
    <lineage>
        <taxon>Archaea</taxon>
        <taxon>Nitrososphaerota</taxon>
        <taxon>Marine Group I</taxon>
    </lineage>
</organism>
<proteinExistence type="predicted"/>
<reference evidence="1 2" key="1">
    <citation type="submission" date="2014-06" db="EMBL/GenBank/DDBJ databases">
        <authorList>
            <person name="Ngugi D.K."/>
            <person name="Blom J."/>
            <person name="Alam I."/>
            <person name="Rashid M."/>
            <person name="Baalawi W."/>
            <person name="Zhang G."/>
            <person name="Hikmawan T."/>
            <person name="Guan Y."/>
            <person name="Antunes A."/>
            <person name="Siam R."/>
            <person name="El-Dorry H."/>
            <person name="Bajic V."/>
            <person name="Stingl U."/>
        </authorList>
    </citation>
    <scope>NUCLEOTIDE SEQUENCE [LARGE SCALE GENOMIC DNA]</scope>
    <source>
        <strain evidence="1">SCGC RSA3</strain>
    </source>
</reference>
<evidence type="ECO:0000313" key="1">
    <source>
        <dbReference type="EMBL" id="KFM15740.1"/>
    </source>
</evidence>
<evidence type="ECO:0000313" key="2">
    <source>
        <dbReference type="Proteomes" id="UP000029383"/>
    </source>
</evidence>
<accession>A0A087RQI6</accession>
<gene>
    <name evidence="1" type="ORF">SCCGRSA3_02597</name>
</gene>
<feature type="non-terminal residue" evidence="1">
    <location>
        <position position="479"/>
    </location>
</feature>
<keyword evidence="2" id="KW-1185">Reference proteome</keyword>
<protein>
    <submittedName>
        <fullName evidence="1">Uncharacterized protein</fullName>
    </submittedName>
</protein>
<dbReference type="AlphaFoldDB" id="A0A087RQI6"/>
<dbReference type="EMBL" id="JOTD01000097">
    <property type="protein sequence ID" value="KFM15740.1"/>
    <property type="molecule type" value="Genomic_DNA"/>
</dbReference>
<name>A0A087RQI6_9ARCH</name>
<sequence length="479" mass="49283">MITLSTTAGSTNSSLTLSASGFAPSATVDELIFGNHTVAMPDSAKTFDSSGSMKLTFKVPNKIESGFHFVDLCTTDFMCAGTDFFVTSSSDVFKLSASPEFLPPAKQGEDSESIVITAKALPGKDAGTVTLNLAGLPSGVTAKFDGTASNTKDLVVGYGGKASTKLVFSIAETVSPGPVFFDVTGTTSAGSQVFSESFDFGVMPDFDAGGTLATFVDAIPAGNFNPFDFGSVIVSPTAGKINGTVKITASGFTASATVDGNQTEAGADIIFGNHTLALPSSDNTFDSTGMYSTSIAIPNMDDGNYQIQICESGGSCAETLFEVVSASKSFRLDVSPQKMPPALQGQALANSDELSIVLDAINGQTPGAVTVELFGVPDDVTAYMDVNDGNGFSSATEKTVTVGLGQKKTIGVKFAVDDYAAPNPIQIFVEARDSTNTEIKGKSVSFGVVPKATFASALGVGNVVLEPKNNATQNTVTIS</sequence>
<comment type="caution">
    <text evidence="1">The sequence shown here is derived from an EMBL/GenBank/DDBJ whole genome shotgun (WGS) entry which is preliminary data.</text>
</comment>
<dbReference type="Proteomes" id="UP000029383">
    <property type="component" value="Unassembled WGS sequence"/>
</dbReference>